<dbReference type="InterPro" id="IPR016024">
    <property type="entry name" value="ARM-type_fold"/>
</dbReference>
<dbReference type="GO" id="GO:0005783">
    <property type="term" value="C:endoplasmic reticulum"/>
    <property type="evidence" value="ECO:0007669"/>
    <property type="project" value="TreeGrafter"/>
</dbReference>
<dbReference type="SUPFAM" id="SSF48371">
    <property type="entry name" value="ARM repeat"/>
    <property type="match status" value="1"/>
</dbReference>
<dbReference type="Gene3D" id="1.25.10.10">
    <property type="entry name" value="Leucine-rich Repeat Variant"/>
    <property type="match status" value="1"/>
</dbReference>
<organism evidence="2 3">
    <name type="scientific">Aegilops tauschii subsp. strangulata</name>
    <name type="common">Goatgrass</name>
    <dbReference type="NCBI Taxonomy" id="200361"/>
    <lineage>
        <taxon>Eukaryota</taxon>
        <taxon>Viridiplantae</taxon>
        <taxon>Streptophyta</taxon>
        <taxon>Embryophyta</taxon>
        <taxon>Tracheophyta</taxon>
        <taxon>Spermatophyta</taxon>
        <taxon>Magnoliopsida</taxon>
        <taxon>Liliopsida</taxon>
        <taxon>Poales</taxon>
        <taxon>Poaceae</taxon>
        <taxon>BOP clade</taxon>
        <taxon>Pooideae</taxon>
        <taxon>Triticodae</taxon>
        <taxon>Triticeae</taxon>
        <taxon>Triticinae</taxon>
        <taxon>Aegilops</taxon>
    </lineage>
</organism>
<reference evidence="3" key="2">
    <citation type="journal article" date="2017" name="Nat. Plants">
        <title>The Aegilops tauschii genome reveals multiple impacts of transposons.</title>
        <authorList>
            <person name="Zhao G."/>
            <person name="Zou C."/>
            <person name="Li K."/>
            <person name="Wang K."/>
            <person name="Li T."/>
            <person name="Gao L."/>
            <person name="Zhang X."/>
            <person name="Wang H."/>
            <person name="Yang Z."/>
            <person name="Liu X."/>
            <person name="Jiang W."/>
            <person name="Mao L."/>
            <person name="Kong X."/>
            <person name="Jiao Y."/>
            <person name="Jia J."/>
        </authorList>
    </citation>
    <scope>NUCLEOTIDE SEQUENCE [LARGE SCALE GENOMIC DNA]</scope>
    <source>
        <strain evidence="3">cv. AL8/78</strain>
    </source>
</reference>
<reference evidence="3" key="1">
    <citation type="journal article" date="2014" name="Science">
        <title>Ancient hybridizations among the ancestral genomes of bread wheat.</title>
        <authorList>
            <consortium name="International Wheat Genome Sequencing Consortium,"/>
            <person name="Marcussen T."/>
            <person name="Sandve S.R."/>
            <person name="Heier L."/>
            <person name="Spannagl M."/>
            <person name="Pfeifer M."/>
            <person name="Jakobsen K.S."/>
            <person name="Wulff B.B."/>
            <person name="Steuernagel B."/>
            <person name="Mayer K.F."/>
            <person name="Olsen O.A."/>
        </authorList>
    </citation>
    <scope>NUCLEOTIDE SEQUENCE [LARGE SCALE GENOMIC DNA]</scope>
    <source>
        <strain evidence="3">cv. AL8/78</strain>
    </source>
</reference>
<keyword evidence="3" id="KW-1185">Reference proteome</keyword>
<name>A0A453LAI5_AEGTS</name>
<dbReference type="Gramene" id="AET5Gv20688500.6">
    <property type="protein sequence ID" value="AET5Gv20688500.6"/>
    <property type="gene ID" value="AET5Gv20688500"/>
</dbReference>
<sequence length="162" mass="17560">ADLMKIAIADLNNASISLEDRQRALQELLILVEPIDNANDLDKIGGLVPVIQDLNNANEEIRITSAWILGTASQNNALVQSQILGYGALARLVKMGYSTSAKEAAKAMYAISALIRNNVNGQEAFTSENGNAMLQVVKHPILGIQANNRFSCDEISHFCSTY</sequence>
<evidence type="ECO:0000259" key="1">
    <source>
        <dbReference type="Pfam" id="PF08609"/>
    </source>
</evidence>
<dbReference type="PANTHER" id="PTHR19316:SF32">
    <property type="entry name" value="ARM REPEAT SUPERFAMILY PROTEIN"/>
    <property type="match status" value="1"/>
</dbReference>
<dbReference type="Proteomes" id="UP000015105">
    <property type="component" value="Chromosome 5D"/>
</dbReference>
<evidence type="ECO:0000313" key="2">
    <source>
        <dbReference type="EnsemblPlants" id="AET5Gv20688500.6"/>
    </source>
</evidence>
<protein>
    <recommendedName>
        <fullName evidence="1">Nucleotide exchange factor Fes1 domain-containing protein</fullName>
    </recommendedName>
</protein>
<dbReference type="Pfam" id="PF08609">
    <property type="entry name" value="Fes1"/>
    <property type="match status" value="1"/>
</dbReference>
<dbReference type="PANTHER" id="PTHR19316">
    <property type="entry name" value="PROTEIN FOLDING REGULATOR"/>
    <property type="match status" value="1"/>
</dbReference>
<dbReference type="InterPro" id="IPR011989">
    <property type="entry name" value="ARM-like"/>
</dbReference>
<reference evidence="2" key="3">
    <citation type="journal article" date="2017" name="Nature">
        <title>Genome sequence of the progenitor of the wheat D genome Aegilops tauschii.</title>
        <authorList>
            <person name="Luo M.C."/>
            <person name="Gu Y.Q."/>
            <person name="Puiu D."/>
            <person name="Wang H."/>
            <person name="Twardziok S.O."/>
            <person name="Deal K.R."/>
            <person name="Huo N."/>
            <person name="Zhu T."/>
            <person name="Wang L."/>
            <person name="Wang Y."/>
            <person name="McGuire P.E."/>
            <person name="Liu S."/>
            <person name="Long H."/>
            <person name="Ramasamy R.K."/>
            <person name="Rodriguez J.C."/>
            <person name="Van S.L."/>
            <person name="Yuan L."/>
            <person name="Wang Z."/>
            <person name="Xia Z."/>
            <person name="Xiao L."/>
            <person name="Anderson O.D."/>
            <person name="Ouyang S."/>
            <person name="Liang Y."/>
            <person name="Zimin A.V."/>
            <person name="Pertea G."/>
            <person name="Qi P."/>
            <person name="Bennetzen J.L."/>
            <person name="Dai X."/>
            <person name="Dawson M.W."/>
            <person name="Muller H.G."/>
            <person name="Kugler K."/>
            <person name="Rivarola-Duarte L."/>
            <person name="Spannagl M."/>
            <person name="Mayer K.F.X."/>
            <person name="Lu F.H."/>
            <person name="Bevan M.W."/>
            <person name="Leroy P."/>
            <person name="Li P."/>
            <person name="You F.M."/>
            <person name="Sun Q."/>
            <person name="Liu Z."/>
            <person name="Lyons E."/>
            <person name="Wicker T."/>
            <person name="Salzberg S.L."/>
            <person name="Devos K.M."/>
            <person name="Dvorak J."/>
        </authorList>
    </citation>
    <scope>NUCLEOTIDE SEQUENCE [LARGE SCALE GENOMIC DNA]</scope>
    <source>
        <strain evidence="2">cv. AL8/78</strain>
    </source>
</reference>
<feature type="domain" description="Nucleotide exchange factor Fes1" evidence="1">
    <location>
        <begin position="1"/>
        <end position="41"/>
    </location>
</feature>
<dbReference type="GO" id="GO:0000774">
    <property type="term" value="F:adenyl-nucleotide exchange factor activity"/>
    <property type="evidence" value="ECO:0007669"/>
    <property type="project" value="TreeGrafter"/>
</dbReference>
<proteinExistence type="predicted"/>
<reference evidence="2" key="4">
    <citation type="submission" date="2019-03" db="UniProtKB">
        <authorList>
            <consortium name="EnsemblPlants"/>
        </authorList>
    </citation>
    <scope>IDENTIFICATION</scope>
</reference>
<dbReference type="AlphaFoldDB" id="A0A453LAI5"/>
<accession>A0A453LAI5</accession>
<dbReference type="EnsemblPlants" id="AET5Gv20688500.6">
    <property type="protein sequence ID" value="AET5Gv20688500.6"/>
    <property type="gene ID" value="AET5Gv20688500"/>
</dbReference>
<dbReference type="InterPro" id="IPR050693">
    <property type="entry name" value="Hsp70_NEF-Inhibitors"/>
</dbReference>
<evidence type="ECO:0000313" key="3">
    <source>
        <dbReference type="Proteomes" id="UP000015105"/>
    </source>
</evidence>
<dbReference type="InterPro" id="IPR013918">
    <property type="entry name" value="Nucleotide_exch_fac_Fes1"/>
</dbReference>
<reference evidence="2" key="5">
    <citation type="journal article" date="2021" name="G3 (Bethesda)">
        <title>Aegilops tauschii genome assembly Aet v5.0 features greater sequence contiguity and improved annotation.</title>
        <authorList>
            <person name="Wang L."/>
            <person name="Zhu T."/>
            <person name="Rodriguez J.C."/>
            <person name="Deal K.R."/>
            <person name="Dubcovsky J."/>
            <person name="McGuire P.E."/>
            <person name="Lux T."/>
            <person name="Spannagl M."/>
            <person name="Mayer K.F.X."/>
            <person name="Baldrich P."/>
            <person name="Meyers B.C."/>
            <person name="Huo N."/>
            <person name="Gu Y.Q."/>
            <person name="Zhou H."/>
            <person name="Devos K.M."/>
            <person name="Bennetzen J.L."/>
            <person name="Unver T."/>
            <person name="Budak H."/>
            <person name="Gulick P.J."/>
            <person name="Galiba G."/>
            <person name="Kalapos B."/>
            <person name="Nelson D.R."/>
            <person name="Li P."/>
            <person name="You F.M."/>
            <person name="Luo M.C."/>
            <person name="Dvorak J."/>
        </authorList>
    </citation>
    <scope>NUCLEOTIDE SEQUENCE [LARGE SCALE GENOMIC DNA]</scope>
    <source>
        <strain evidence="2">cv. AL8/78</strain>
    </source>
</reference>